<feature type="compositionally biased region" description="Polar residues" evidence="11">
    <location>
        <begin position="19"/>
        <end position="33"/>
    </location>
</feature>
<keyword evidence="7" id="KW-0906">Nuclear pore complex</keyword>
<dbReference type="EMBL" id="JAACJN010000012">
    <property type="protein sequence ID" value="KAF5390965.1"/>
    <property type="molecule type" value="Genomic_DNA"/>
</dbReference>
<proteinExistence type="inferred from homology"/>
<comment type="caution">
    <text evidence="12">The sequence shown here is derived from an EMBL/GenBank/DDBJ whole genome shotgun (WGS) entry which is preliminary data.</text>
</comment>
<dbReference type="OrthoDB" id="420884at2759"/>
<keyword evidence="13" id="KW-1185">Reference proteome</keyword>
<dbReference type="PANTHER" id="PTHR12960">
    <property type="entry name" value="GLE-1-RELATED"/>
    <property type="match status" value="1"/>
</dbReference>
<evidence type="ECO:0000256" key="10">
    <source>
        <dbReference type="ARBA" id="ARBA00029983"/>
    </source>
</evidence>
<evidence type="ECO:0000256" key="1">
    <source>
        <dbReference type="ARBA" id="ARBA00004567"/>
    </source>
</evidence>
<dbReference type="PANTHER" id="PTHR12960:SF0">
    <property type="entry name" value="MRNA EXPORT FACTOR GLE1"/>
    <property type="match status" value="1"/>
</dbReference>
<organism evidence="12 13">
    <name type="scientific">Collybiopsis confluens</name>
    <dbReference type="NCBI Taxonomy" id="2823264"/>
    <lineage>
        <taxon>Eukaryota</taxon>
        <taxon>Fungi</taxon>
        <taxon>Dikarya</taxon>
        <taxon>Basidiomycota</taxon>
        <taxon>Agaricomycotina</taxon>
        <taxon>Agaricomycetes</taxon>
        <taxon>Agaricomycetidae</taxon>
        <taxon>Agaricales</taxon>
        <taxon>Marasmiineae</taxon>
        <taxon>Omphalotaceae</taxon>
        <taxon>Collybiopsis</taxon>
    </lineage>
</organism>
<keyword evidence="3" id="KW-0813">Transport</keyword>
<evidence type="ECO:0000256" key="11">
    <source>
        <dbReference type="SAM" id="MobiDB-lite"/>
    </source>
</evidence>
<evidence type="ECO:0000256" key="6">
    <source>
        <dbReference type="ARBA" id="ARBA00023010"/>
    </source>
</evidence>
<evidence type="ECO:0000256" key="9">
    <source>
        <dbReference type="ARBA" id="ARBA00026227"/>
    </source>
</evidence>
<feature type="region of interest" description="Disordered" evidence="11">
    <location>
        <begin position="203"/>
        <end position="301"/>
    </location>
</feature>
<dbReference type="AlphaFoldDB" id="A0A8H5ME05"/>
<keyword evidence="6" id="KW-0811">Translocation</keyword>
<gene>
    <name evidence="12" type="ORF">D9757_004010</name>
</gene>
<evidence type="ECO:0000256" key="7">
    <source>
        <dbReference type="ARBA" id="ARBA00023132"/>
    </source>
</evidence>
<keyword evidence="4" id="KW-0509">mRNA transport</keyword>
<keyword evidence="5" id="KW-0653">Protein transport</keyword>
<dbReference type="InterPro" id="IPR038506">
    <property type="entry name" value="GLE1-like_sf"/>
</dbReference>
<sequence>MRFSAPRSVSPSPERRSSHAPNPQRRPSTFGLNSSSESDSEYDETYPDSDSAHSAPDSSDSDSFCYESESEIPPRPSKTRRPPLRSSREQTHIDDTIAAIRLRTRHHDPYEEWEREMKRDSLRAARKTHTDTEAKFVQFQNQRRLDESRRLAAEFKRDELQIVQKLDSFRLQLQAKEKTLHEKLTERNDRLWKRIEDSIKLEQDKEQARLDEERKAREEAERKLREEEEKRQKEEQRKKQEEDRIRRVEEEAKRLKDEEERRLREEKEAAMKEAKQREERLKAEEDSRKAAGMTTSQEDWKEARKNLQTAKTQGTRFVKADSNLKPIWSAGRRAITAKIGQLTNDSETINRVSSQLVAALLPFTPLPPPVYTALLSSLAKAVVLQAETEITAEKRSAIPLAQVTFICLGALEGFSEVLFAKMMQRIGPWIIPCPIPEKDFDDRSWKDDGEVRKMQGYRAGEDGVMETQTEYKDRVKGVMRLYFSVLKIVPMKGPMKRMFQLPRYWTWMARLLGLRSLLATPVGAEVLFVALEVLGTDALQIWGYQFVKALRLIYEGATDGLGDGKVLGGTSPEGIAARARVKLEVESIMGRYSSMG</sequence>
<keyword evidence="8" id="KW-0539">Nucleus</keyword>
<feature type="compositionally biased region" description="Basic and acidic residues" evidence="11">
    <location>
        <begin position="86"/>
        <end position="95"/>
    </location>
</feature>
<dbReference type="Gene3D" id="1.25.40.510">
    <property type="entry name" value="GLE1-like"/>
    <property type="match status" value="1"/>
</dbReference>
<feature type="compositionally biased region" description="Acidic residues" evidence="11">
    <location>
        <begin position="38"/>
        <end position="47"/>
    </location>
</feature>
<feature type="compositionally biased region" description="Low complexity" evidence="11">
    <location>
        <begin position="1"/>
        <end position="12"/>
    </location>
</feature>
<evidence type="ECO:0000313" key="13">
    <source>
        <dbReference type="Proteomes" id="UP000518752"/>
    </source>
</evidence>
<dbReference type="GO" id="GO:0016973">
    <property type="term" value="P:poly(A)+ mRNA export from nucleus"/>
    <property type="evidence" value="ECO:0007669"/>
    <property type="project" value="InterPro"/>
</dbReference>
<name>A0A8H5ME05_9AGAR</name>
<dbReference type="Proteomes" id="UP000518752">
    <property type="component" value="Unassembled WGS sequence"/>
</dbReference>
<comment type="subcellular location">
    <subcellularLocation>
        <location evidence="1">Nucleus</location>
        <location evidence="1">Nuclear pore complex</location>
    </subcellularLocation>
</comment>
<accession>A0A8H5ME05</accession>
<dbReference type="Pfam" id="PF07817">
    <property type="entry name" value="GLE1"/>
    <property type="match status" value="1"/>
</dbReference>
<evidence type="ECO:0000256" key="2">
    <source>
        <dbReference type="ARBA" id="ARBA00011056"/>
    </source>
</evidence>
<evidence type="ECO:0000256" key="3">
    <source>
        <dbReference type="ARBA" id="ARBA00022448"/>
    </source>
</evidence>
<comment type="similarity">
    <text evidence="2">Belongs to the GLE1 family.</text>
</comment>
<dbReference type="InterPro" id="IPR012476">
    <property type="entry name" value="GLE1"/>
</dbReference>
<evidence type="ECO:0000256" key="8">
    <source>
        <dbReference type="ARBA" id="ARBA00023242"/>
    </source>
</evidence>
<dbReference type="GO" id="GO:0031369">
    <property type="term" value="F:translation initiation factor binding"/>
    <property type="evidence" value="ECO:0007669"/>
    <property type="project" value="TreeGrafter"/>
</dbReference>
<dbReference type="GO" id="GO:0005543">
    <property type="term" value="F:phospholipid binding"/>
    <property type="evidence" value="ECO:0007669"/>
    <property type="project" value="TreeGrafter"/>
</dbReference>
<dbReference type="GO" id="GO:0000822">
    <property type="term" value="F:inositol hexakisphosphate binding"/>
    <property type="evidence" value="ECO:0007669"/>
    <property type="project" value="TreeGrafter"/>
</dbReference>
<feature type="compositionally biased region" description="Basic and acidic residues" evidence="11">
    <location>
        <begin position="203"/>
        <end position="289"/>
    </location>
</feature>
<dbReference type="GO" id="GO:0015031">
    <property type="term" value="P:protein transport"/>
    <property type="evidence" value="ECO:0007669"/>
    <property type="project" value="UniProtKB-KW"/>
</dbReference>
<protein>
    <recommendedName>
        <fullName evidence="9">mRNA export factor GLE1</fullName>
    </recommendedName>
    <alternativeName>
        <fullName evidence="10">Nucleoporin GLE1</fullName>
    </alternativeName>
</protein>
<feature type="compositionally biased region" description="Low complexity" evidence="11">
    <location>
        <begin position="48"/>
        <end position="63"/>
    </location>
</feature>
<evidence type="ECO:0000256" key="5">
    <source>
        <dbReference type="ARBA" id="ARBA00022927"/>
    </source>
</evidence>
<feature type="region of interest" description="Disordered" evidence="11">
    <location>
        <begin position="1"/>
        <end position="103"/>
    </location>
</feature>
<evidence type="ECO:0000313" key="12">
    <source>
        <dbReference type="EMBL" id="KAF5390965.1"/>
    </source>
</evidence>
<dbReference type="GO" id="GO:0044614">
    <property type="term" value="C:nuclear pore cytoplasmic filaments"/>
    <property type="evidence" value="ECO:0007669"/>
    <property type="project" value="TreeGrafter"/>
</dbReference>
<evidence type="ECO:0000256" key="4">
    <source>
        <dbReference type="ARBA" id="ARBA00022816"/>
    </source>
</evidence>
<reference evidence="12 13" key="1">
    <citation type="journal article" date="2020" name="ISME J.">
        <title>Uncovering the hidden diversity of litter-decomposition mechanisms in mushroom-forming fungi.</title>
        <authorList>
            <person name="Floudas D."/>
            <person name="Bentzer J."/>
            <person name="Ahren D."/>
            <person name="Johansson T."/>
            <person name="Persson P."/>
            <person name="Tunlid A."/>
        </authorList>
    </citation>
    <scope>NUCLEOTIDE SEQUENCE [LARGE SCALE GENOMIC DNA]</scope>
    <source>
        <strain evidence="12 13">CBS 406.79</strain>
    </source>
</reference>
<dbReference type="GO" id="GO:0005737">
    <property type="term" value="C:cytoplasm"/>
    <property type="evidence" value="ECO:0007669"/>
    <property type="project" value="TreeGrafter"/>
</dbReference>